<evidence type="ECO:0008006" key="12">
    <source>
        <dbReference type="Google" id="ProtNLM"/>
    </source>
</evidence>
<evidence type="ECO:0000256" key="3">
    <source>
        <dbReference type="ARBA" id="ARBA00022741"/>
    </source>
</evidence>
<dbReference type="SUPFAM" id="SSF52047">
    <property type="entry name" value="RNI-like"/>
    <property type="match status" value="1"/>
</dbReference>
<dbReference type="Gene3D" id="3.40.50.300">
    <property type="entry name" value="P-loop containing nucleotide triphosphate hydrolases"/>
    <property type="match status" value="1"/>
</dbReference>
<dbReference type="SUPFAM" id="SSF52058">
    <property type="entry name" value="L domain-like"/>
    <property type="match status" value="1"/>
</dbReference>
<dbReference type="EMBL" id="BTGU01000064">
    <property type="protein sequence ID" value="GMN56511.1"/>
    <property type="molecule type" value="Genomic_DNA"/>
</dbReference>
<feature type="domain" description="Disease resistance N-terminal" evidence="8">
    <location>
        <begin position="17"/>
        <end position="106"/>
    </location>
</feature>
<feature type="coiled-coil region" evidence="6">
    <location>
        <begin position="40"/>
        <end position="67"/>
    </location>
</feature>
<dbReference type="Pfam" id="PF18052">
    <property type="entry name" value="Rx_N"/>
    <property type="match status" value="1"/>
</dbReference>
<dbReference type="GO" id="GO:0006952">
    <property type="term" value="P:defense response"/>
    <property type="evidence" value="ECO:0007669"/>
    <property type="project" value="UniProtKB-KW"/>
</dbReference>
<keyword evidence="4" id="KW-0611">Plant defense</keyword>
<dbReference type="AlphaFoldDB" id="A0AA88B1I4"/>
<organism evidence="10 11">
    <name type="scientific">Ficus carica</name>
    <name type="common">Common fig</name>
    <dbReference type="NCBI Taxonomy" id="3494"/>
    <lineage>
        <taxon>Eukaryota</taxon>
        <taxon>Viridiplantae</taxon>
        <taxon>Streptophyta</taxon>
        <taxon>Embryophyta</taxon>
        <taxon>Tracheophyta</taxon>
        <taxon>Spermatophyta</taxon>
        <taxon>Magnoliopsida</taxon>
        <taxon>eudicotyledons</taxon>
        <taxon>Gunneridae</taxon>
        <taxon>Pentapetalae</taxon>
        <taxon>rosids</taxon>
        <taxon>fabids</taxon>
        <taxon>Rosales</taxon>
        <taxon>Moraceae</taxon>
        <taxon>Ficeae</taxon>
        <taxon>Ficus</taxon>
    </lineage>
</organism>
<dbReference type="GO" id="GO:0043531">
    <property type="term" value="F:ADP binding"/>
    <property type="evidence" value="ECO:0007669"/>
    <property type="project" value="InterPro"/>
</dbReference>
<dbReference type="Gene3D" id="3.80.10.10">
    <property type="entry name" value="Ribonuclease Inhibitor"/>
    <property type="match status" value="2"/>
</dbReference>
<evidence type="ECO:0000256" key="4">
    <source>
        <dbReference type="ARBA" id="ARBA00022821"/>
    </source>
</evidence>
<evidence type="ECO:0000256" key="5">
    <source>
        <dbReference type="ARBA" id="ARBA00022840"/>
    </source>
</evidence>
<protein>
    <recommendedName>
        <fullName evidence="12">Disease resistance RPP13-like protein 1</fullName>
    </recommendedName>
</protein>
<dbReference type="InterPro" id="IPR002182">
    <property type="entry name" value="NB-ARC"/>
</dbReference>
<keyword evidence="11" id="KW-1185">Reference proteome</keyword>
<keyword evidence="2" id="KW-0677">Repeat</keyword>
<dbReference type="Gene3D" id="1.20.5.4130">
    <property type="match status" value="1"/>
</dbReference>
<accession>A0AA88B1I4</accession>
<evidence type="ECO:0000259" key="9">
    <source>
        <dbReference type="Pfam" id="PF25019"/>
    </source>
</evidence>
<keyword evidence="5" id="KW-0067">ATP-binding</keyword>
<dbReference type="InterPro" id="IPR032675">
    <property type="entry name" value="LRR_dom_sf"/>
</dbReference>
<dbReference type="InterPro" id="IPR056789">
    <property type="entry name" value="LRR_R13L1-DRL21"/>
</dbReference>
<dbReference type="Pfam" id="PF25019">
    <property type="entry name" value="LRR_R13L1-DRL21"/>
    <property type="match status" value="1"/>
</dbReference>
<evidence type="ECO:0000259" key="7">
    <source>
        <dbReference type="Pfam" id="PF00931"/>
    </source>
</evidence>
<dbReference type="Proteomes" id="UP001187192">
    <property type="component" value="Unassembled WGS sequence"/>
</dbReference>
<comment type="caution">
    <text evidence="10">The sequence shown here is derived from an EMBL/GenBank/DDBJ whole genome shotgun (WGS) entry which is preliminary data.</text>
</comment>
<dbReference type="SUPFAM" id="SSF52540">
    <property type="entry name" value="P-loop containing nucleoside triphosphate hydrolases"/>
    <property type="match status" value="1"/>
</dbReference>
<name>A0AA88B1I4_FICCA</name>
<dbReference type="Pfam" id="PF00931">
    <property type="entry name" value="NB-ARC"/>
    <property type="match status" value="1"/>
</dbReference>
<keyword evidence="1" id="KW-0433">Leucine-rich repeat</keyword>
<keyword evidence="3" id="KW-0547">Nucleotide-binding</keyword>
<dbReference type="GO" id="GO:0051707">
    <property type="term" value="P:response to other organism"/>
    <property type="evidence" value="ECO:0007669"/>
    <property type="project" value="UniProtKB-ARBA"/>
</dbReference>
<dbReference type="InterPro" id="IPR027417">
    <property type="entry name" value="P-loop_NTPase"/>
</dbReference>
<dbReference type="PANTHER" id="PTHR36766:SF40">
    <property type="entry name" value="DISEASE RESISTANCE PROTEIN RGA3"/>
    <property type="match status" value="1"/>
</dbReference>
<dbReference type="InterPro" id="IPR041118">
    <property type="entry name" value="Rx_N"/>
</dbReference>
<proteinExistence type="predicted"/>
<keyword evidence="6" id="KW-0175">Coiled coil</keyword>
<reference evidence="10" key="1">
    <citation type="submission" date="2023-07" db="EMBL/GenBank/DDBJ databases">
        <title>draft genome sequence of fig (Ficus carica).</title>
        <authorList>
            <person name="Takahashi T."/>
            <person name="Nishimura K."/>
        </authorList>
    </citation>
    <scope>NUCLEOTIDE SEQUENCE</scope>
</reference>
<sequence>MKSTTPNMAELVSEPYLSAVFEKLFESLSSGELVNFFRGKKSLHEQLRKLNEKLSIARSMLYDAEERQISQPDVKEWLDELKHVVLKADDLVEDINDEARSKRERESGSRISMLLKSFFSSFTEFDRTVQGETTQILNDLDDLLDKTVDLGLKYGSVARKTGSLTRLPSRLQGEESHVYGRSVEIEEILRLLLADEVWGNGIGVLPIVGVGGLGKTTIAQAVFDDDRVKKHAFQLKAWVTVSTDFDISMTAKAILQQVNSKNTRDTEEPAKLQLQLKEAMRGKKILCVLDDIWEANYQHWDFLLSAFTCADRRSRIIVTTRSENVASIVKTGETLLLSNCIRLTRLPTNMGRLINLRHLDTTSSPLEEMPPQMCNLEQLQKLSDFVLSEFSGPSIKELGYLQYLGGKLRISGLQNVDNVDDVLKANLREKANLYELSLQWRGDPDDTRRGREVLDALQPHPNLKKLTIYKFAGSSFPEWVGDSLFSNLVSLHLNGSEYCFLLPPVGQLPSLQELSVKSFNGVETIGDEFYGSNSSITPFQSLESLSFDGMPKWHEWLFTGDDKEVGCFPRLKKLQLYGCPNLTGSLPDCDSTETLEIGWCNKLDFPGSYHYASLKKLRIEGLDSLKSLPLDYFPKLEKLVLEECQNLESLTFSEETGTALESLSFLRLVVCKNFRSLPKNMHRHLPSLAYMEMSICPKISSFPKGGLPSKLNELVLFNCRKLVAQHKHWDLQGVTSLRSLYVSDCNVVLDSFPEGLLPSSLTSLELCSLPHLKNLNGSAFRHVASLHKLSLVRCGELQFLPEEVLPISLRWLRIHKCPFLEQYWRGKGISHIPNIKAKMAWGFSLGTTRFFELKVPLAVFPFCFGGLDIICTIEFHLGLEESSAGVDRSHSCCLSHEHEAPGPHRTVHLANSEVWMRSIAVCDRDCKALLDALA</sequence>
<evidence type="ECO:0000313" key="10">
    <source>
        <dbReference type="EMBL" id="GMN56511.1"/>
    </source>
</evidence>
<evidence type="ECO:0000256" key="2">
    <source>
        <dbReference type="ARBA" id="ARBA00022737"/>
    </source>
</evidence>
<feature type="domain" description="NB-ARC" evidence="7">
    <location>
        <begin position="199"/>
        <end position="333"/>
    </location>
</feature>
<dbReference type="PANTHER" id="PTHR36766">
    <property type="entry name" value="PLANT BROAD-SPECTRUM MILDEW RESISTANCE PROTEIN RPW8"/>
    <property type="match status" value="1"/>
</dbReference>
<gene>
    <name evidence="10" type="ORF">TIFTF001_025627</name>
</gene>
<evidence type="ECO:0000256" key="1">
    <source>
        <dbReference type="ARBA" id="ARBA00022614"/>
    </source>
</evidence>
<evidence type="ECO:0000259" key="8">
    <source>
        <dbReference type="Pfam" id="PF18052"/>
    </source>
</evidence>
<dbReference type="PRINTS" id="PR00364">
    <property type="entry name" value="DISEASERSIST"/>
</dbReference>
<evidence type="ECO:0000313" key="11">
    <source>
        <dbReference type="Proteomes" id="UP001187192"/>
    </source>
</evidence>
<feature type="domain" description="R13L1/DRL21-like LRR repeat region" evidence="9">
    <location>
        <begin position="395"/>
        <end position="518"/>
    </location>
</feature>
<dbReference type="GO" id="GO:0005524">
    <property type="term" value="F:ATP binding"/>
    <property type="evidence" value="ECO:0007669"/>
    <property type="project" value="UniProtKB-KW"/>
</dbReference>
<evidence type="ECO:0000256" key="6">
    <source>
        <dbReference type="SAM" id="Coils"/>
    </source>
</evidence>